<organism evidence="7 8">
    <name type="scientific">Gluconobacter thailandicus</name>
    <dbReference type="NCBI Taxonomy" id="257438"/>
    <lineage>
        <taxon>Bacteria</taxon>
        <taxon>Pseudomonadati</taxon>
        <taxon>Pseudomonadota</taxon>
        <taxon>Alphaproteobacteria</taxon>
        <taxon>Acetobacterales</taxon>
        <taxon>Acetobacteraceae</taxon>
        <taxon>Gluconobacter</taxon>
    </lineage>
</organism>
<dbReference type="GO" id="GO:0055085">
    <property type="term" value="P:transmembrane transport"/>
    <property type="evidence" value="ECO:0007669"/>
    <property type="project" value="InterPro"/>
</dbReference>
<evidence type="ECO:0000256" key="5">
    <source>
        <dbReference type="SAM" id="Phobius"/>
    </source>
</evidence>
<feature type="domain" description="TonB C-terminal" evidence="6">
    <location>
        <begin position="64"/>
        <end position="140"/>
    </location>
</feature>
<dbReference type="EMBL" id="CP043043">
    <property type="protein sequence ID" value="QEH96117.1"/>
    <property type="molecule type" value="Genomic_DNA"/>
</dbReference>
<dbReference type="InterPro" id="IPR037682">
    <property type="entry name" value="TonB_C"/>
</dbReference>
<proteinExistence type="predicted"/>
<keyword evidence="4 5" id="KW-0472">Membrane</keyword>
<dbReference type="Pfam" id="PF03544">
    <property type="entry name" value="TonB_C"/>
    <property type="match status" value="1"/>
</dbReference>
<evidence type="ECO:0000313" key="7">
    <source>
        <dbReference type="EMBL" id="QEH96117.1"/>
    </source>
</evidence>
<dbReference type="GO" id="GO:0016020">
    <property type="term" value="C:membrane"/>
    <property type="evidence" value="ECO:0007669"/>
    <property type="project" value="UniProtKB-SubCell"/>
</dbReference>
<dbReference type="KEGG" id="gti:FXF46_07375"/>
<accession>A0AAP9ETB2</accession>
<dbReference type="RefSeq" id="WP_148620220.1">
    <property type="nucleotide sequence ID" value="NZ_CP043043.1"/>
</dbReference>
<dbReference type="AlphaFoldDB" id="A0AAP9ETB2"/>
<feature type="transmembrane region" description="Helical" evidence="5">
    <location>
        <begin position="25"/>
        <end position="45"/>
    </location>
</feature>
<keyword evidence="3 5" id="KW-1133">Transmembrane helix</keyword>
<evidence type="ECO:0000256" key="2">
    <source>
        <dbReference type="ARBA" id="ARBA00022692"/>
    </source>
</evidence>
<evidence type="ECO:0000259" key="6">
    <source>
        <dbReference type="Pfam" id="PF03544"/>
    </source>
</evidence>
<dbReference type="SUPFAM" id="SSF74653">
    <property type="entry name" value="TolA/TonB C-terminal domain"/>
    <property type="match status" value="1"/>
</dbReference>
<evidence type="ECO:0000256" key="1">
    <source>
        <dbReference type="ARBA" id="ARBA00004167"/>
    </source>
</evidence>
<keyword evidence="2 5" id="KW-0812">Transmembrane</keyword>
<sequence length="142" mass="16097">MDLPLQKPDTEPAPLPKEEASNSGWLGPLLFCICLIQCLSLAWYLPDRSHQTRPASVNHFLTSNPQYPARLLKQQLEDNVSVHCDIDAEGHAHSCHVTQGHYMEFNQTALLYTERAIYHPALQNGKAIPSPDFRLHINFIIE</sequence>
<gene>
    <name evidence="7" type="ORF">FXF46_07375</name>
</gene>
<reference evidence="7 8" key="1">
    <citation type="submission" date="2019-08" db="EMBL/GenBank/DDBJ databases">
        <title>Gluconobacter frateurii HD924 genome.</title>
        <authorList>
            <person name="Liu Y."/>
            <person name="Zhang P."/>
        </authorList>
    </citation>
    <scope>NUCLEOTIDE SEQUENCE [LARGE SCALE GENOMIC DNA]</scope>
    <source>
        <strain evidence="7 8">HD924</strain>
    </source>
</reference>
<evidence type="ECO:0000256" key="4">
    <source>
        <dbReference type="ARBA" id="ARBA00023136"/>
    </source>
</evidence>
<dbReference type="Proteomes" id="UP000323560">
    <property type="component" value="Chromosome"/>
</dbReference>
<evidence type="ECO:0000256" key="3">
    <source>
        <dbReference type="ARBA" id="ARBA00022989"/>
    </source>
</evidence>
<comment type="subcellular location">
    <subcellularLocation>
        <location evidence="1">Membrane</location>
        <topology evidence="1">Single-pass membrane protein</topology>
    </subcellularLocation>
</comment>
<protein>
    <submittedName>
        <fullName evidence="7">Energy transducer TonB</fullName>
    </submittedName>
</protein>
<evidence type="ECO:0000313" key="8">
    <source>
        <dbReference type="Proteomes" id="UP000323560"/>
    </source>
</evidence>
<dbReference type="NCBIfam" id="TIGR01352">
    <property type="entry name" value="tonB_Cterm"/>
    <property type="match status" value="1"/>
</dbReference>
<dbReference type="InterPro" id="IPR006260">
    <property type="entry name" value="TonB/TolA_C"/>
</dbReference>
<dbReference type="Gene3D" id="3.30.1150.10">
    <property type="match status" value="1"/>
</dbReference>
<name>A0AAP9ETB2_GLUTH</name>